<dbReference type="EMBL" id="GBXM01033975">
    <property type="protein sequence ID" value="JAH74602.1"/>
    <property type="molecule type" value="Transcribed_RNA"/>
</dbReference>
<protein>
    <submittedName>
        <fullName evidence="1">Uncharacterized protein</fullName>
    </submittedName>
</protein>
<evidence type="ECO:0000313" key="1">
    <source>
        <dbReference type="EMBL" id="JAH74602.1"/>
    </source>
</evidence>
<proteinExistence type="predicted"/>
<reference evidence="1" key="2">
    <citation type="journal article" date="2015" name="Fish Shellfish Immunol.">
        <title>Early steps in the European eel (Anguilla anguilla)-Vibrio vulnificus interaction in the gills: Role of the RtxA13 toxin.</title>
        <authorList>
            <person name="Callol A."/>
            <person name="Pajuelo D."/>
            <person name="Ebbesson L."/>
            <person name="Teles M."/>
            <person name="MacKenzie S."/>
            <person name="Amaro C."/>
        </authorList>
    </citation>
    <scope>NUCLEOTIDE SEQUENCE</scope>
</reference>
<dbReference type="AlphaFoldDB" id="A0A0E9V974"/>
<accession>A0A0E9V974</accession>
<reference evidence="1" key="1">
    <citation type="submission" date="2014-11" db="EMBL/GenBank/DDBJ databases">
        <authorList>
            <person name="Amaro Gonzalez C."/>
        </authorList>
    </citation>
    <scope>NUCLEOTIDE SEQUENCE</scope>
</reference>
<name>A0A0E9V974_ANGAN</name>
<organism evidence="1">
    <name type="scientific">Anguilla anguilla</name>
    <name type="common">European freshwater eel</name>
    <name type="synonym">Muraena anguilla</name>
    <dbReference type="NCBI Taxonomy" id="7936"/>
    <lineage>
        <taxon>Eukaryota</taxon>
        <taxon>Metazoa</taxon>
        <taxon>Chordata</taxon>
        <taxon>Craniata</taxon>
        <taxon>Vertebrata</taxon>
        <taxon>Euteleostomi</taxon>
        <taxon>Actinopterygii</taxon>
        <taxon>Neopterygii</taxon>
        <taxon>Teleostei</taxon>
        <taxon>Anguilliformes</taxon>
        <taxon>Anguillidae</taxon>
        <taxon>Anguilla</taxon>
    </lineage>
</organism>
<sequence length="20" mass="2301">MVFVLHQSLVVLLVLHVLKL</sequence>